<dbReference type="InterPro" id="IPR014710">
    <property type="entry name" value="RmlC-like_jellyroll"/>
</dbReference>
<dbReference type="Gene3D" id="2.60.120.10">
    <property type="entry name" value="Jelly Rolls"/>
    <property type="match status" value="1"/>
</dbReference>
<proteinExistence type="predicted"/>
<dbReference type="RefSeq" id="WP_348957746.1">
    <property type="nucleotide sequence ID" value="NZ_CP157375.1"/>
</dbReference>
<reference evidence="2" key="1">
    <citation type="submission" date="2024-05" db="EMBL/GenBank/DDBJ databases">
        <title>Copy number flexibility facilitates heteroresistance to increasing antibiotic pressure and threatens the beta-lactam pipeline.</title>
        <authorList>
            <person name="Choby J.E."/>
            <person name="Weiss D.S."/>
        </authorList>
    </citation>
    <scope>NUCLEOTIDE SEQUENCE</scope>
    <source>
        <strain evidence="2">Mu1197</strain>
    </source>
</reference>
<accession>A0AAU7FTJ3</accession>
<organism evidence="2">
    <name type="scientific">Enterobacter cloacae complex sp. Mu1197</name>
    <dbReference type="NCBI Taxonomy" id="3152302"/>
    <lineage>
        <taxon>Bacteria</taxon>
        <taxon>Pseudomonadati</taxon>
        <taxon>Pseudomonadota</taxon>
        <taxon>Gammaproteobacteria</taxon>
        <taxon>Enterobacterales</taxon>
        <taxon>Enterobacteriaceae</taxon>
        <taxon>Enterobacter</taxon>
        <taxon>Enterobacter cloacae complex</taxon>
    </lineage>
</organism>
<dbReference type="Pfam" id="PF15977">
    <property type="entry name" value="HTH_46"/>
    <property type="match status" value="1"/>
</dbReference>
<feature type="domain" description="IprA winged helix-turn-helix" evidence="1">
    <location>
        <begin position="133"/>
        <end position="199"/>
    </location>
</feature>
<dbReference type="EMBL" id="CP157375">
    <property type="protein sequence ID" value="XBM29871.1"/>
    <property type="molecule type" value="Genomic_DNA"/>
</dbReference>
<dbReference type="InterPro" id="IPR041687">
    <property type="entry name" value="HTH_46"/>
</dbReference>
<gene>
    <name evidence="2" type="ORF">ABFV38_18495</name>
</gene>
<sequence length="202" mass="22999">MKPEEHILFLINAVSQPSRIQSGRIRQIISLNQYAEPMSFILHEGIAALYRGRDNMLLSNIKAPLVFGLNLLSSTNSDIYIQARGGIRYELLKRTDFADAIRTENLWENLANIYMFNAQKFLELNFTISGVPTYEQVCNSLIALMNENDELRLTTNACDYIQEKTLLSRSGIMKMLSDLKQGGHIDVQRGVLIAINKLPEKY</sequence>
<name>A0AAU7FTJ3_9ENTR</name>
<evidence type="ECO:0000259" key="1">
    <source>
        <dbReference type="Pfam" id="PF15977"/>
    </source>
</evidence>
<protein>
    <submittedName>
        <fullName evidence="2">Helix-turn-helix domain-containing protein</fullName>
    </submittedName>
</protein>
<dbReference type="AlphaFoldDB" id="A0AAU7FTJ3"/>
<evidence type="ECO:0000313" key="2">
    <source>
        <dbReference type="EMBL" id="XBM29871.1"/>
    </source>
</evidence>